<evidence type="ECO:0000256" key="2">
    <source>
        <dbReference type="ARBA" id="ARBA00022771"/>
    </source>
</evidence>
<sequence length="399" mass="45612">MEHKGYNFYCQRKVTETNTTYWVCAQHRSGCKARLIVRDGKVRALNDHTCMVETPPEITDVRQEMQVALQAACLSNLALPPGMVWERTMSSMREVYQASILNTIGRVPTIFIIKYTRGQITAVTLFEPSRALQHGTLPRMTRGHSSNSVSSTQMYVGNADLSDIVMGHHLHKFGHPDLIRLLRYTGTALYIDGTFKMVPKPFTQCLIVMVRDPGDAYWNAVISIVIQTGCLLEPASQALWRKMLSERIQQDQIASALTLNAIVVLTIIPENEIADKGIRYERSLVDETGAKTKWNSFWRYFKNTWLNSNGADLWNVNSMQAAGIDLTNRTNNPLERYNRAFGELFSVTHPSLRAFVETAKTDTRRYAQMIDDIKHHRREPPRHAEFVEPHVLVDYLHFQ</sequence>
<evidence type="ECO:0000313" key="5">
    <source>
        <dbReference type="EMBL" id="ETK79644.1"/>
    </source>
</evidence>
<evidence type="ECO:0000259" key="4">
    <source>
        <dbReference type="Pfam" id="PF04500"/>
    </source>
</evidence>
<keyword evidence="3" id="KW-0862">Zinc</keyword>
<dbReference type="Proteomes" id="UP000053236">
    <property type="component" value="Unassembled WGS sequence"/>
</dbReference>
<dbReference type="Pfam" id="PF04500">
    <property type="entry name" value="FLYWCH"/>
    <property type="match status" value="1"/>
</dbReference>
<dbReference type="EMBL" id="KI687888">
    <property type="protein sequence ID" value="ETK79644.1"/>
    <property type="molecule type" value="Genomic_DNA"/>
</dbReference>
<accession>W2G9N6</accession>
<dbReference type="InterPro" id="IPR007588">
    <property type="entry name" value="Znf_FLYWCH"/>
</dbReference>
<proteinExistence type="predicted"/>
<dbReference type="Gene3D" id="2.20.25.240">
    <property type="match status" value="1"/>
</dbReference>
<gene>
    <name evidence="5" type="ORF">L915_14518</name>
</gene>
<keyword evidence="1" id="KW-0479">Metal-binding</keyword>
<dbReference type="GO" id="GO:0008270">
    <property type="term" value="F:zinc ion binding"/>
    <property type="evidence" value="ECO:0007669"/>
    <property type="project" value="UniProtKB-KW"/>
</dbReference>
<name>W2G9N6_PHYNI</name>
<feature type="domain" description="FLYWCH-type" evidence="4">
    <location>
        <begin position="3"/>
        <end position="49"/>
    </location>
</feature>
<protein>
    <recommendedName>
        <fullName evidence="4">FLYWCH-type domain-containing protein</fullName>
    </recommendedName>
</protein>
<evidence type="ECO:0000256" key="3">
    <source>
        <dbReference type="ARBA" id="ARBA00022833"/>
    </source>
</evidence>
<keyword evidence="2" id="KW-0863">Zinc-finger</keyword>
<evidence type="ECO:0000256" key="1">
    <source>
        <dbReference type="ARBA" id="ARBA00022723"/>
    </source>
</evidence>
<dbReference type="VEuPathDB" id="FungiDB:PPTG_23683"/>
<reference evidence="5" key="1">
    <citation type="submission" date="2013-11" db="EMBL/GenBank/DDBJ databases">
        <title>The Genome Sequence of Phytophthora parasitica CJ02B3.</title>
        <authorList>
            <consortium name="The Broad Institute Genomics Platform"/>
            <person name="Russ C."/>
            <person name="Tyler B."/>
            <person name="Panabieres F."/>
            <person name="Shan W."/>
            <person name="Tripathy S."/>
            <person name="Grunwald N."/>
            <person name="Machado M."/>
            <person name="Johnson C.S."/>
            <person name="Arredondo F."/>
            <person name="Hong C."/>
            <person name="Coffey M."/>
            <person name="Young S.K."/>
            <person name="Zeng Q."/>
            <person name="Gargeya S."/>
            <person name="Fitzgerald M."/>
            <person name="Abouelleil A."/>
            <person name="Alvarado L."/>
            <person name="Chapman S.B."/>
            <person name="Gainer-Dewar J."/>
            <person name="Goldberg J."/>
            <person name="Griggs A."/>
            <person name="Gujja S."/>
            <person name="Hansen M."/>
            <person name="Howarth C."/>
            <person name="Imamovic A."/>
            <person name="Ireland A."/>
            <person name="Larimer J."/>
            <person name="McCowan C."/>
            <person name="Murphy C."/>
            <person name="Pearson M."/>
            <person name="Poon T.W."/>
            <person name="Priest M."/>
            <person name="Roberts A."/>
            <person name="Saif S."/>
            <person name="Shea T."/>
            <person name="Sykes S."/>
            <person name="Wortman J."/>
            <person name="Nusbaum C."/>
            <person name="Birren B."/>
        </authorList>
    </citation>
    <scope>NUCLEOTIDE SEQUENCE [LARGE SCALE GENOMIC DNA]</scope>
    <source>
        <strain evidence="5">CJ02B3</strain>
    </source>
</reference>
<dbReference type="AlphaFoldDB" id="W2G9N6"/>
<organism evidence="5">
    <name type="scientific">Phytophthora nicotianae</name>
    <name type="common">Potato buckeye rot agent</name>
    <name type="synonym">Phytophthora parasitica</name>
    <dbReference type="NCBI Taxonomy" id="4792"/>
    <lineage>
        <taxon>Eukaryota</taxon>
        <taxon>Sar</taxon>
        <taxon>Stramenopiles</taxon>
        <taxon>Oomycota</taxon>
        <taxon>Peronosporomycetes</taxon>
        <taxon>Peronosporales</taxon>
        <taxon>Peronosporaceae</taxon>
        <taxon>Phytophthora</taxon>
    </lineage>
</organism>